<evidence type="ECO:0000313" key="2">
    <source>
        <dbReference type="EMBL" id="OBA27887.1"/>
    </source>
</evidence>
<sequence>MSDFRPNKKRNINREDSFNDNRNNNTGYINPDQHLLQRTLSALPNKTVDEARSLNDNLSSIGMRTRQSVSVGYNRGEDKTKLFEEQRKQMPNLPKVLDNSQFTLPSYKRTLPPDDFEPTEYRRVQTDIPGGFNQFQYQQQQQIHQQYLQQQLQYQQNNQEYQSQNRPTFQRPNMNINTGMLLNHTRSEFPQQQQPQFYTSGIPGLEYNRTNSSIYEKEIDLERRLSEIDENKDKIEQIENAINSNIDDMEF</sequence>
<name>A0A1B7TGL7_9ASCO</name>
<keyword evidence="3" id="KW-1185">Reference proteome</keyword>
<reference evidence="3" key="1">
    <citation type="journal article" date="2016" name="Proc. Natl. Acad. Sci. U.S.A.">
        <title>Comparative genomics of biotechnologically important yeasts.</title>
        <authorList>
            <person name="Riley R."/>
            <person name="Haridas S."/>
            <person name="Wolfe K.H."/>
            <person name="Lopes M.R."/>
            <person name="Hittinger C.T."/>
            <person name="Goeker M."/>
            <person name="Salamov A.A."/>
            <person name="Wisecaver J.H."/>
            <person name="Long T.M."/>
            <person name="Calvey C.H."/>
            <person name="Aerts A.L."/>
            <person name="Barry K.W."/>
            <person name="Choi C."/>
            <person name="Clum A."/>
            <person name="Coughlan A.Y."/>
            <person name="Deshpande S."/>
            <person name="Douglass A.P."/>
            <person name="Hanson S.J."/>
            <person name="Klenk H.-P."/>
            <person name="LaButti K.M."/>
            <person name="Lapidus A."/>
            <person name="Lindquist E.A."/>
            <person name="Lipzen A.M."/>
            <person name="Meier-Kolthoff J.P."/>
            <person name="Ohm R.A."/>
            <person name="Otillar R.P."/>
            <person name="Pangilinan J.L."/>
            <person name="Peng Y."/>
            <person name="Rokas A."/>
            <person name="Rosa C.A."/>
            <person name="Scheuner C."/>
            <person name="Sibirny A.A."/>
            <person name="Slot J.C."/>
            <person name="Stielow J.B."/>
            <person name="Sun H."/>
            <person name="Kurtzman C.P."/>
            <person name="Blackwell M."/>
            <person name="Grigoriev I.V."/>
            <person name="Jeffries T.W."/>
        </authorList>
    </citation>
    <scope>NUCLEOTIDE SEQUENCE [LARGE SCALE GENOMIC DNA]</scope>
    <source>
        <strain evidence="3">NRRL Y-1626</strain>
    </source>
</reference>
<dbReference type="EMBL" id="LXPE01000006">
    <property type="protein sequence ID" value="OBA27887.1"/>
    <property type="molecule type" value="Genomic_DNA"/>
</dbReference>
<feature type="region of interest" description="Disordered" evidence="1">
    <location>
        <begin position="1"/>
        <end position="32"/>
    </location>
</feature>
<proteinExistence type="predicted"/>
<protein>
    <submittedName>
        <fullName evidence="2">Uncharacterized protein</fullName>
    </submittedName>
</protein>
<accession>A0A1B7TGL7</accession>
<comment type="caution">
    <text evidence="2">The sequence shown here is derived from an EMBL/GenBank/DDBJ whole genome shotgun (WGS) entry which is preliminary data.</text>
</comment>
<evidence type="ECO:0000256" key="1">
    <source>
        <dbReference type="SAM" id="MobiDB-lite"/>
    </source>
</evidence>
<dbReference type="AlphaFoldDB" id="A0A1B7TGL7"/>
<gene>
    <name evidence="2" type="ORF">HANVADRAFT_110614</name>
</gene>
<evidence type="ECO:0000313" key="3">
    <source>
        <dbReference type="Proteomes" id="UP000092321"/>
    </source>
</evidence>
<organism evidence="2 3">
    <name type="scientific">Hanseniaspora valbyensis NRRL Y-1626</name>
    <dbReference type="NCBI Taxonomy" id="766949"/>
    <lineage>
        <taxon>Eukaryota</taxon>
        <taxon>Fungi</taxon>
        <taxon>Dikarya</taxon>
        <taxon>Ascomycota</taxon>
        <taxon>Saccharomycotina</taxon>
        <taxon>Saccharomycetes</taxon>
        <taxon>Saccharomycodales</taxon>
        <taxon>Saccharomycodaceae</taxon>
        <taxon>Hanseniaspora</taxon>
    </lineage>
</organism>
<dbReference type="OrthoDB" id="4072855at2759"/>
<dbReference type="Proteomes" id="UP000092321">
    <property type="component" value="Unassembled WGS sequence"/>
</dbReference>